<feature type="region of interest" description="Disordered" evidence="1">
    <location>
        <begin position="58"/>
        <end position="85"/>
    </location>
</feature>
<evidence type="ECO:0000313" key="3">
    <source>
        <dbReference type="Proteomes" id="UP001194580"/>
    </source>
</evidence>
<evidence type="ECO:0000256" key="1">
    <source>
        <dbReference type="SAM" id="MobiDB-lite"/>
    </source>
</evidence>
<keyword evidence="3" id="KW-1185">Reference proteome</keyword>
<dbReference type="EMBL" id="JAAAIL010004298">
    <property type="protein sequence ID" value="KAG0247972.1"/>
    <property type="molecule type" value="Genomic_DNA"/>
</dbReference>
<gene>
    <name evidence="2" type="ORF">BGZ95_008283</name>
</gene>
<protein>
    <submittedName>
        <fullName evidence="2">Uncharacterized protein</fullName>
    </submittedName>
</protein>
<accession>A0AAD4D1L7</accession>
<feature type="non-terminal residue" evidence="2">
    <location>
        <position position="85"/>
    </location>
</feature>
<name>A0AAD4D1L7_9FUNG</name>
<comment type="caution">
    <text evidence="2">The sequence shown here is derived from an EMBL/GenBank/DDBJ whole genome shotgun (WGS) entry which is preliminary data.</text>
</comment>
<organism evidence="2 3">
    <name type="scientific">Linnemannia exigua</name>
    <dbReference type="NCBI Taxonomy" id="604196"/>
    <lineage>
        <taxon>Eukaryota</taxon>
        <taxon>Fungi</taxon>
        <taxon>Fungi incertae sedis</taxon>
        <taxon>Mucoromycota</taxon>
        <taxon>Mortierellomycotina</taxon>
        <taxon>Mortierellomycetes</taxon>
        <taxon>Mortierellales</taxon>
        <taxon>Mortierellaceae</taxon>
        <taxon>Linnemannia</taxon>
    </lineage>
</organism>
<dbReference type="AlphaFoldDB" id="A0AAD4D1L7"/>
<proteinExistence type="predicted"/>
<evidence type="ECO:0000313" key="2">
    <source>
        <dbReference type="EMBL" id="KAG0247972.1"/>
    </source>
</evidence>
<sequence>MTFPCCENTKRIGHFFKKFKPVHGQKVVVDAKTNTNSPWPNEKSQPVALINGLVTPDSEMTSTSTATVASLPPPPPPYKEKTESA</sequence>
<feature type="compositionally biased region" description="Polar residues" evidence="1">
    <location>
        <begin position="58"/>
        <end position="68"/>
    </location>
</feature>
<reference evidence="2" key="1">
    <citation type="journal article" date="2020" name="Fungal Divers.">
        <title>Resolving the Mortierellaceae phylogeny through synthesis of multi-gene phylogenetics and phylogenomics.</title>
        <authorList>
            <person name="Vandepol N."/>
            <person name="Liber J."/>
            <person name="Desiro A."/>
            <person name="Na H."/>
            <person name="Kennedy M."/>
            <person name="Barry K."/>
            <person name="Grigoriev I.V."/>
            <person name="Miller A.N."/>
            <person name="O'Donnell K."/>
            <person name="Stajich J.E."/>
            <person name="Bonito G."/>
        </authorList>
    </citation>
    <scope>NUCLEOTIDE SEQUENCE</scope>
    <source>
        <strain evidence="2">NRRL 28262</strain>
    </source>
</reference>
<dbReference type="Proteomes" id="UP001194580">
    <property type="component" value="Unassembled WGS sequence"/>
</dbReference>